<dbReference type="AlphaFoldDB" id="K2PRJ0"/>
<dbReference type="EMBL" id="AMSI01000003">
    <property type="protein sequence ID" value="EKF43657.1"/>
    <property type="molecule type" value="Genomic_DNA"/>
</dbReference>
<gene>
    <name evidence="2" type="ORF">NA8A_06478</name>
</gene>
<accession>K2PRJ0</accession>
<sequence>MMKPRENLVRLKLFQVNEKRRRLAQLDAMIAEFDRMAGELDAQIISEETKAGITDLNHFAYPTFAKAARLRRDNLRTSQAELVQQRESAQSELTEAEAELAKAEALESRDGKGRENGSSRAMTG</sequence>
<comment type="caution">
    <text evidence="2">The sequence shown here is derived from an EMBL/GenBank/DDBJ whole genome shotgun (WGS) entry which is preliminary data.</text>
</comment>
<evidence type="ECO:0000313" key="2">
    <source>
        <dbReference type="EMBL" id="EKF43657.1"/>
    </source>
</evidence>
<keyword evidence="3" id="KW-1185">Reference proteome</keyword>
<evidence type="ECO:0000313" key="3">
    <source>
        <dbReference type="Proteomes" id="UP000007374"/>
    </source>
</evidence>
<evidence type="ECO:0000256" key="1">
    <source>
        <dbReference type="SAM" id="MobiDB-lite"/>
    </source>
</evidence>
<reference evidence="2 3" key="1">
    <citation type="journal article" date="2012" name="J. Bacteriol.">
        <title>Genome Sequence of Nitratireductor indicus Type Strain C115.</title>
        <authorList>
            <person name="Lai Q."/>
            <person name="Li G."/>
            <person name="Yu Z."/>
            <person name="Shao Z."/>
        </authorList>
    </citation>
    <scope>NUCLEOTIDE SEQUENCE [LARGE SCALE GENOMIC DNA]</scope>
    <source>
        <strain evidence="2 3">C115</strain>
    </source>
</reference>
<dbReference type="eggNOG" id="ENOG50323UI">
    <property type="taxonomic scope" value="Bacteria"/>
</dbReference>
<name>K2PRJ0_9HYPH</name>
<dbReference type="PATRIC" id="fig|1231190.3.peg.1367"/>
<dbReference type="STRING" id="721133.SAMN05216176_1016"/>
<proteinExistence type="predicted"/>
<dbReference type="Proteomes" id="UP000007374">
    <property type="component" value="Unassembled WGS sequence"/>
</dbReference>
<evidence type="ECO:0008006" key="4">
    <source>
        <dbReference type="Google" id="ProtNLM"/>
    </source>
</evidence>
<feature type="compositionally biased region" description="Basic and acidic residues" evidence="1">
    <location>
        <begin position="99"/>
        <end position="117"/>
    </location>
</feature>
<organism evidence="2 3">
    <name type="scientific">Nitratireductor indicus C115</name>
    <dbReference type="NCBI Taxonomy" id="1231190"/>
    <lineage>
        <taxon>Bacteria</taxon>
        <taxon>Pseudomonadati</taxon>
        <taxon>Pseudomonadota</taxon>
        <taxon>Alphaproteobacteria</taxon>
        <taxon>Hyphomicrobiales</taxon>
        <taxon>Phyllobacteriaceae</taxon>
        <taxon>Nitratireductor</taxon>
    </lineage>
</organism>
<feature type="region of interest" description="Disordered" evidence="1">
    <location>
        <begin position="81"/>
        <end position="124"/>
    </location>
</feature>
<protein>
    <recommendedName>
        <fullName evidence="4">Flagellar export protein FliJ</fullName>
    </recommendedName>
</protein>